<dbReference type="AlphaFoldDB" id="A0A0E0R9S9"/>
<proteinExistence type="predicted"/>
<dbReference type="Proteomes" id="UP000008022">
    <property type="component" value="Unassembled WGS sequence"/>
</dbReference>
<organism evidence="2 3">
    <name type="scientific">Oryza rufipogon</name>
    <name type="common">Brownbeard rice</name>
    <name type="synonym">Asian wild rice</name>
    <dbReference type="NCBI Taxonomy" id="4529"/>
    <lineage>
        <taxon>Eukaryota</taxon>
        <taxon>Viridiplantae</taxon>
        <taxon>Streptophyta</taxon>
        <taxon>Embryophyta</taxon>
        <taxon>Tracheophyta</taxon>
        <taxon>Spermatophyta</taxon>
        <taxon>Magnoliopsida</taxon>
        <taxon>Liliopsida</taxon>
        <taxon>Poales</taxon>
        <taxon>Poaceae</taxon>
        <taxon>BOP clade</taxon>
        <taxon>Oryzoideae</taxon>
        <taxon>Oryzeae</taxon>
        <taxon>Oryzinae</taxon>
        <taxon>Oryza</taxon>
    </lineage>
</organism>
<dbReference type="Gramene" id="ORUFI11G18230.1">
    <property type="protein sequence ID" value="ORUFI11G18230.1"/>
    <property type="gene ID" value="ORUFI11G18230"/>
</dbReference>
<dbReference type="EnsemblPlants" id="ORUFI11G18230.1">
    <property type="protein sequence ID" value="ORUFI11G18230.1"/>
    <property type="gene ID" value="ORUFI11G18230"/>
</dbReference>
<reference evidence="2" key="2">
    <citation type="submission" date="2015-06" db="UniProtKB">
        <authorList>
            <consortium name="EnsemblPlants"/>
        </authorList>
    </citation>
    <scope>IDENTIFICATION</scope>
</reference>
<keyword evidence="3" id="KW-1185">Reference proteome</keyword>
<sequence length="59" mass="6933">MSPRCRLTRSSTHRLAIPVRRRLCTRFRSTTTTLSRGSGQDRRNTMTMSPWPMSMITYK</sequence>
<name>A0A0E0R9S9_ORYRU</name>
<dbReference type="HOGENOM" id="CLU_2967986_0_0_1"/>
<reference evidence="3" key="1">
    <citation type="submission" date="2013-06" db="EMBL/GenBank/DDBJ databases">
        <authorList>
            <person name="Zhao Q."/>
        </authorList>
    </citation>
    <scope>NUCLEOTIDE SEQUENCE</scope>
    <source>
        <strain evidence="3">cv. W1943</strain>
    </source>
</reference>
<evidence type="ECO:0000256" key="1">
    <source>
        <dbReference type="SAM" id="MobiDB-lite"/>
    </source>
</evidence>
<feature type="region of interest" description="Disordered" evidence="1">
    <location>
        <begin position="31"/>
        <end position="59"/>
    </location>
</feature>
<evidence type="ECO:0000313" key="2">
    <source>
        <dbReference type="EnsemblPlants" id="ORUFI11G18230.1"/>
    </source>
</evidence>
<accession>A0A0E0R9S9</accession>
<evidence type="ECO:0000313" key="3">
    <source>
        <dbReference type="Proteomes" id="UP000008022"/>
    </source>
</evidence>
<protein>
    <submittedName>
        <fullName evidence="2">Uncharacterized protein</fullName>
    </submittedName>
</protein>